<evidence type="ECO:0000256" key="6">
    <source>
        <dbReference type="RuleBase" id="RU000682"/>
    </source>
</evidence>
<feature type="domain" description="Homeobox" evidence="8">
    <location>
        <begin position="26"/>
        <end position="86"/>
    </location>
</feature>
<dbReference type="GO" id="GO:0000981">
    <property type="term" value="F:DNA-binding transcription factor activity, RNA polymerase II-specific"/>
    <property type="evidence" value="ECO:0007669"/>
    <property type="project" value="InterPro"/>
</dbReference>
<name>A0A9P6LVB3_MORAP</name>
<dbReference type="Proteomes" id="UP000738359">
    <property type="component" value="Unassembled WGS sequence"/>
</dbReference>
<dbReference type="InterPro" id="IPR009057">
    <property type="entry name" value="Homeodomain-like_sf"/>
</dbReference>
<evidence type="ECO:0000256" key="2">
    <source>
        <dbReference type="ARBA" id="ARBA00023125"/>
    </source>
</evidence>
<proteinExistence type="predicted"/>
<dbReference type="InterPro" id="IPR017970">
    <property type="entry name" value="Homeobox_CS"/>
</dbReference>
<dbReference type="GO" id="GO:0005634">
    <property type="term" value="C:nucleus"/>
    <property type="evidence" value="ECO:0007669"/>
    <property type="project" value="UniProtKB-SubCell"/>
</dbReference>
<dbReference type="AlphaFoldDB" id="A0A9P6LVB3"/>
<feature type="region of interest" description="Disordered" evidence="7">
    <location>
        <begin position="79"/>
        <end position="112"/>
    </location>
</feature>
<feature type="region of interest" description="Disordered" evidence="7">
    <location>
        <begin position="1"/>
        <end position="38"/>
    </location>
</feature>
<dbReference type="SMART" id="SM00389">
    <property type="entry name" value="HOX"/>
    <property type="match status" value="1"/>
</dbReference>
<dbReference type="CDD" id="cd00086">
    <property type="entry name" value="homeodomain"/>
    <property type="match status" value="1"/>
</dbReference>
<evidence type="ECO:0000256" key="1">
    <source>
        <dbReference type="ARBA" id="ARBA00004123"/>
    </source>
</evidence>
<comment type="caution">
    <text evidence="9">The sequence shown here is derived from an EMBL/GenBank/DDBJ whole genome shotgun (WGS) entry which is preliminary data.</text>
</comment>
<dbReference type="SUPFAM" id="SSF46689">
    <property type="entry name" value="Homeodomain-like"/>
    <property type="match status" value="1"/>
</dbReference>
<comment type="subcellular location">
    <subcellularLocation>
        <location evidence="1 5 6">Nucleus</location>
    </subcellularLocation>
</comment>
<evidence type="ECO:0000313" key="9">
    <source>
        <dbReference type="EMBL" id="KAF9946262.1"/>
    </source>
</evidence>
<evidence type="ECO:0000256" key="7">
    <source>
        <dbReference type="SAM" id="MobiDB-lite"/>
    </source>
</evidence>
<dbReference type="GO" id="GO:0030154">
    <property type="term" value="P:cell differentiation"/>
    <property type="evidence" value="ECO:0007669"/>
    <property type="project" value="TreeGrafter"/>
</dbReference>
<keyword evidence="4 5" id="KW-0539">Nucleus</keyword>
<dbReference type="OrthoDB" id="6159439at2759"/>
<evidence type="ECO:0000313" key="10">
    <source>
        <dbReference type="Proteomes" id="UP000738359"/>
    </source>
</evidence>
<dbReference type="PANTHER" id="PTHR24324">
    <property type="entry name" value="HOMEOBOX PROTEIN HHEX"/>
    <property type="match status" value="1"/>
</dbReference>
<feature type="DNA-binding region" description="Homeobox" evidence="5">
    <location>
        <begin position="28"/>
        <end position="87"/>
    </location>
</feature>
<dbReference type="PROSITE" id="PS50071">
    <property type="entry name" value="HOMEOBOX_2"/>
    <property type="match status" value="1"/>
</dbReference>
<evidence type="ECO:0000256" key="5">
    <source>
        <dbReference type="PROSITE-ProRule" id="PRU00108"/>
    </source>
</evidence>
<dbReference type="PROSITE" id="PS00027">
    <property type="entry name" value="HOMEOBOX_1"/>
    <property type="match status" value="1"/>
</dbReference>
<evidence type="ECO:0000259" key="8">
    <source>
        <dbReference type="PROSITE" id="PS50071"/>
    </source>
</evidence>
<accession>A0A9P6LVB3</accession>
<reference evidence="9" key="1">
    <citation type="journal article" date="2020" name="Fungal Divers.">
        <title>Resolving the Mortierellaceae phylogeny through synthesis of multi-gene phylogenetics and phylogenomics.</title>
        <authorList>
            <person name="Vandepol N."/>
            <person name="Liber J."/>
            <person name="Desiro A."/>
            <person name="Na H."/>
            <person name="Kennedy M."/>
            <person name="Barry K."/>
            <person name="Grigoriev I.V."/>
            <person name="Miller A.N."/>
            <person name="O'Donnell K."/>
            <person name="Stajich J.E."/>
            <person name="Bonito G."/>
        </authorList>
    </citation>
    <scope>NUCLEOTIDE SEQUENCE</scope>
    <source>
        <strain evidence="9">CK1249</strain>
    </source>
</reference>
<dbReference type="PANTHER" id="PTHR24324:SF5">
    <property type="entry name" value="HEMATOPOIETICALLY-EXPRESSED HOMEOBOX PROTEIN HHEX"/>
    <property type="match status" value="1"/>
</dbReference>
<protein>
    <recommendedName>
        <fullName evidence="8">Homeobox domain-containing protein</fullName>
    </recommendedName>
</protein>
<feature type="compositionally biased region" description="Basic and acidic residues" evidence="7">
    <location>
        <begin position="94"/>
        <end position="112"/>
    </location>
</feature>
<feature type="non-terminal residue" evidence="9">
    <location>
        <position position="112"/>
    </location>
</feature>
<dbReference type="Pfam" id="PF00046">
    <property type="entry name" value="Homeodomain"/>
    <property type="match status" value="1"/>
</dbReference>
<keyword evidence="3 5" id="KW-0371">Homeobox</keyword>
<evidence type="ECO:0000256" key="4">
    <source>
        <dbReference type="ARBA" id="ARBA00023242"/>
    </source>
</evidence>
<dbReference type="InterPro" id="IPR001356">
    <property type="entry name" value="HD"/>
</dbReference>
<keyword evidence="2 5" id="KW-0238">DNA-binding</keyword>
<sequence length="112" mass="12962">MPEHTAPENQSSFSPHGELRTTFYNPHEIKRRRRTSRSQFKTLEKAFCENPKPNASTRRHLAQSLSMTPRGIQVWFQNRRAKSKQISSTPEGHIGADETKNHYEASRVDESL</sequence>
<dbReference type="InterPro" id="IPR051000">
    <property type="entry name" value="Homeobox_DNA-bind_prot"/>
</dbReference>
<dbReference type="EMBL" id="JAAAHY010001884">
    <property type="protein sequence ID" value="KAF9946262.1"/>
    <property type="molecule type" value="Genomic_DNA"/>
</dbReference>
<dbReference type="Gene3D" id="1.10.10.60">
    <property type="entry name" value="Homeodomain-like"/>
    <property type="match status" value="1"/>
</dbReference>
<dbReference type="GO" id="GO:0000978">
    <property type="term" value="F:RNA polymerase II cis-regulatory region sequence-specific DNA binding"/>
    <property type="evidence" value="ECO:0007669"/>
    <property type="project" value="TreeGrafter"/>
</dbReference>
<gene>
    <name evidence="9" type="ORF">BGZ70_003308</name>
</gene>
<organism evidence="9 10">
    <name type="scientific">Mortierella alpina</name>
    <name type="common">Oleaginous fungus</name>
    <name type="synonym">Mortierella renispora</name>
    <dbReference type="NCBI Taxonomy" id="64518"/>
    <lineage>
        <taxon>Eukaryota</taxon>
        <taxon>Fungi</taxon>
        <taxon>Fungi incertae sedis</taxon>
        <taxon>Mucoromycota</taxon>
        <taxon>Mortierellomycotina</taxon>
        <taxon>Mortierellomycetes</taxon>
        <taxon>Mortierellales</taxon>
        <taxon>Mortierellaceae</taxon>
        <taxon>Mortierella</taxon>
    </lineage>
</organism>
<evidence type="ECO:0000256" key="3">
    <source>
        <dbReference type="ARBA" id="ARBA00023155"/>
    </source>
</evidence>
<keyword evidence="10" id="KW-1185">Reference proteome</keyword>